<dbReference type="EMBL" id="JAGTJR010000011">
    <property type="protein sequence ID" value="KAH7052118.1"/>
    <property type="molecule type" value="Genomic_DNA"/>
</dbReference>
<dbReference type="InterPro" id="IPR050879">
    <property type="entry name" value="Acyltransferase_3"/>
</dbReference>
<name>A0ABQ8GD33_9PEZI</name>
<dbReference type="PANTHER" id="PTHR23028">
    <property type="entry name" value="ACETYLTRANSFERASE"/>
    <property type="match status" value="1"/>
</dbReference>
<gene>
    <name evidence="3" type="ORF">B0J12DRAFT_64359</name>
</gene>
<keyword evidence="4" id="KW-1185">Reference proteome</keyword>
<evidence type="ECO:0000256" key="1">
    <source>
        <dbReference type="SAM" id="Phobius"/>
    </source>
</evidence>
<keyword evidence="1" id="KW-1133">Transmembrane helix</keyword>
<sequence length="475" mass="53160">MSDNRPSHLTAYLDGLRGIASLVVFSFHTLWAYCAFVEYGYGDGPKNYHLLQLPLARLIHAGHAMVPVFFVIGGYVMALKPLRRIRADGREGLHLSLAGSIIRKSIRLYTPAIIVTFASMLSLQFGLWEFPRRFLTIPGLYNYPDIHPLPERTWPSEIARWIYATFGLTNIFTYYNRGYVLPYYNPYDPHLWYLPFEMRSTLVVSLVLLALSRCRTTIRTSLTLAAIILSCLCDRWECMLFLSGALLADIDMTLLPDRGGGTQLALPPSRLRALLPYVLLLSALFLLSAPNLRINHTPGYAWIRAYFVPPTISDPKRFLHGAGAVLLLAALASSPALQRPLVTDFALEAGRRSYALYVVHGPLLHIVNYSVTPVVWKTLGYIGEGASTIEILEDVADSDGFFGGRCYKWALGFIIGAGTTGAMAWMVAGLFELTIERRCIRAARKIEDWCFSRLEVHGEAEMVMGEVGHRGLLPR</sequence>
<feature type="transmembrane region" description="Helical" evidence="1">
    <location>
        <begin position="61"/>
        <end position="79"/>
    </location>
</feature>
<keyword evidence="3" id="KW-0808">Transferase</keyword>
<dbReference type="InterPro" id="IPR002656">
    <property type="entry name" value="Acyl_transf_3_dom"/>
</dbReference>
<evidence type="ECO:0000259" key="2">
    <source>
        <dbReference type="Pfam" id="PF01757"/>
    </source>
</evidence>
<dbReference type="Pfam" id="PF01757">
    <property type="entry name" value="Acyl_transf_3"/>
    <property type="match status" value="1"/>
</dbReference>
<feature type="transmembrane region" description="Helical" evidence="1">
    <location>
        <begin position="409"/>
        <end position="435"/>
    </location>
</feature>
<reference evidence="3 4" key="1">
    <citation type="journal article" date="2021" name="Nat. Commun.">
        <title>Genetic determinants of endophytism in the Arabidopsis root mycobiome.</title>
        <authorList>
            <person name="Mesny F."/>
            <person name="Miyauchi S."/>
            <person name="Thiergart T."/>
            <person name="Pickel B."/>
            <person name="Atanasova L."/>
            <person name="Karlsson M."/>
            <person name="Huettel B."/>
            <person name="Barry K.W."/>
            <person name="Haridas S."/>
            <person name="Chen C."/>
            <person name="Bauer D."/>
            <person name="Andreopoulos W."/>
            <person name="Pangilinan J."/>
            <person name="LaButti K."/>
            <person name="Riley R."/>
            <person name="Lipzen A."/>
            <person name="Clum A."/>
            <person name="Drula E."/>
            <person name="Henrissat B."/>
            <person name="Kohler A."/>
            <person name="Grigoriev I.V."/>
            <person name="Martin F.M."/>
            <person name="Hacquard S."/>
        </authorList>
    </citation>
    <scope>NUCLEOTIDE SEQUENCE [LARGE SCALE GENOMIC DNA]</scope>
    <source>
        <strain evidence="3 4">MPI-SDFR-AT-0080</strain>
    </source>
</reference>
<dbReference type="Proteomes" id="UP000774617">
    <property type="component" value="Unassembled WGS sequence"/>
</dbReference>
<protein>
    <submittedName>
        <fullName evidence="3">Acyltransferase family-domain-containing protein</fullName>
    </submittedName>
</protein>
<evidence type="ECO:0000313" key="3">
    <source>
        <dbReference type="EMBL" id="KAH7052118.1"/>
    </source>
</evidence>
<feature type="transmembrane region" description="Helical" evidence="1">
    <location>
        <begin position="274"/>
        <end position="294"/>
    </location>
</feature>
<dbReference type="GO" id="GO:0016746">
    <property type="term" value="F:acyltransferase activity"/>
    <property type="evidence" value="ECO:0007669"/>
    <property type="project" value="UniProtKB-KW"/>
</dbReference>
<keyword evidence="1" id="KW-0472">Membrane</keyword>
<keyword evidence="3" id="KW-0012">Acyltransferase</keyword>
<feature type="transmembrane region" description="Helical" evidence="1">
    <location>
        <begin position="108"/>
        <end position="128"/>
    </location>
</feature>
<evidence type="ECO:0000313" key="4">
    <source>
        <dbReference type="Proteomes" id="UP000774617"/>
    </source>
</evidence>
<comment type="caution">
    <text evidence="3">The sequence shown here is derived from an EMBL/GenBank/DDBJ whole genome shotgun (WGS) entry which is preliminary data.</text>
</comment>
<organism evidence="3 4">
    <name type="scientific">Macrophomina phaseolina</name>
    <dbReference type="NCBI Taxonomy" id="35725"/>
    <lineage>
        <taxon>Eukaryota</taxon>
        <taxon>Fungi</taxon>
        <taxon>Dikarya</taxon>
        <taxon>Ascomycota</taxon>
        <taxon>Pezizomycotina</taxon>
        <taxon>Dothideomycetes</taxon>
        <taxon>Dothideomycetes incertae sedis</taxon>
        <taxon>Botryosphaeriales</taxon>
        <taxon>Botryosphaeriaceae</taxon>
        <taxon>Macrophomina</taxon>
    </lineage>
</organism>
<proteinExistence type="predicted"/>
<feature type="domain" description="Acyltransferase 3" evidence="2">
    <location>
        <begin position="11"/>
        <end position="374"/>
    </location>
</feature>
<dbReference type="PANTHER" id="PTHR23028:SF134">
    <property type="entry name" value="PUTATIVE (AFU_ORTHOLOGUE AFUA_4G08520)-RELATED"/>
    <property type="match status" value="1"/>
</dbReference>
<keyword evidence="1" id="KW-0812">Transmembrane</keyword>
<accession>A0ABQ8GD33</accession>
<feature type="transmembrane region" description="Helical" evidence="1">
    <location>
        <begin position="20"/>
        <end position="41"/>
    </location>
</feature>